<keyword evidence="2" id="KW-1185">Reference proteome</keyword>
<accession>E2C312</accession>
<dbReference type="EMBL" id="GL452257">
    <property type="protein sequence ID" value="EFN77669.1"/>
    <property type="molecule type" value="Genomic_DNA"/>
</dbReference>
<dbReference type="AlphaFoldDB" id="E2C312"/>
<feature type="non-terminal residue" evidence="1">
    <location>
        <position position="1"/>
    </location>
</feature>
<evidence type="ECO:0000313" key="1">
    <source>
        <dbReference type="EMBL" id="EFN77669.1"/>
    </source>
</evidence>
<dbReference type="OrthoDB" id="7552155at2759"/>
<sequence>KSSKYLSWFSRYHLGLQKACHFKGYFLIFPSPRQIFLQNELNMNAHSVVDWTNFCRKIIIIPVGKDHNILGGHGKIIEIDEAKIDKRKYNRGHILHGQWVFGGYERDNGRVQQKKLLTKRLVIIIYDWSI</sequence>
<proteinExistence type="predicted"/>
<dbReference type="InParanoid" id="E2C312"/>
<reference evidence="1 2" key="1">
    <citation type="journal article" date="2010" name="Science">
        <title>Genomic comparison of the ants Camponotus floridanus and Harpegnathos saltator.</title>
        <authorList>
            <person name="Bonasio R."/>
            <person name="Zhang G."/>
            <person name="Ye C."/>
            <person name="Mutti N.S."/>
            <person name="Fang X."/>
            <person name="Qin N."/>
            <person name="Donahue G."/>
            <person name="Yang P."/>
            <person name="Li Q."/>
            <person name="Li C."/>
            <person name="Zhang P."/>
            <person name="Huang Z."/>
            <person name="Berger S.L."/>
            <person name="Reinberg D."/>
            <person name="Wang J."/>
            <person name="Liebig J."/>
        </authorList>
    </citation>
    <scope>NUCLEOTIDE SEQUENCE [LARGE SCALE GENOMIC DNA]</scope>
    <source>
        <strain evidence="1 2">R22 G/1</strain>
    </source>
</reference>
<feature type="non-terminal residue" evidence="1">
    <location>
        <position position="130"/>
    </location>
</feature>
<name>E2C312_HARSA</name>
<gene>
    <name evidence="1" type="ORF">EAI_15308</name>
</gene>
<protein>
    <submittedName>
        <fullName evidence="1">Uncharacterized protein</fullName>
    </submittedName>
</protein>
<organism evidence="2">
    <name type="scientific">Harpegnathos saltator</name>
    <name type="common">Jerdon's jumping ant</name>
    <dbReference type="NCBI Taxonomy" id="610380"/>
    <lineage>
        <taxon>Eukaryota</taxon>
        <taxon>Metazoa</taxon>
        <taxon>Ecdysozoa</taxon>
        <taxon>Arthropoda</taxon>
        <taxon>Hexapoda</taxon>
        <taxon>Insecta</taxon>
        <taxon>Pterygota</taxon>
        <taxon>Neoptera</taxon>
        <taxon>Endopterygota</taxon>
        <taxon>Hymenoptera</taxon>
        <taxon>Apocrita</taxon>
        <taxon>Aculeata</taxon>
        <taxon>Formicoidea</taxon>
        <taxon>Formicidae</taxon>
        <taxon>Ponerinae</taxon>
        <taxon>Ponerini</taxon>
        <taxon>Harpegnathos</taxon>
    </lineage>
</organism>
<dbReference type="Proteomes" id="UP000008237">
    <property type="component" value="Unassembled WGS sequence"/>
</dbReference>
<evidence type="ECO:0000313" key="2">
    <source>
        <dbReference type="Proteomes" id="UP000008237"/>
    </source>
</evidence>